<proteinExistence type="predicted"/>
<feature type="region of interest" description="Disordered" evidence="1">
    <location>
        <begin position="1"/>
        <end position="22"/>
    </location>
</feature>
<dbReference type="PANTHER" id="PTHR37206">
    <property type="entry name" value="TRANSMEMBRANE PROTEIN"/>
    <property type="match status" value="1"/>
</dbReference>
<name>A0AAD1YXI8_9LAMI</name>
<dbReference type="Proteomes" id="UP000834106">
    <property type="component" value="Chromosome 3"/>
</dbReference>
<evidence type="ECO:0000313" key="4">
    <source>
        <dbReference type="Proteomes" id="UP000834106"/>
    </source>
</evidence>
<dbReference type="PANTHER" id="PTHR37206:SF1">
    <property type="entry name" value="TRANSMEMBRANE PROTEIN"/>
    <property type="match status" value="1"/>
</dbReference>
<dbReference type="EMBL" id="OU503038">
    <property type="protein sequence ID" value="CAI9757560.1"/>
    <property type="molecule type" value="Genomic_DNA"/>
</dbReference>
<evidence type="ECO:0000256" key="2">
    <source>
        <dbReference type="SAM" id="Phobius"/>
    </source>
</evidence>
<keyword evidence="2" id="KW-0472">Membrane</keyword>
<feature type="region of interest" description="Disordered" evidence="1">
    <location>
        <begin position="92"/>
        <end position="146"/>
    </location>
</feature>
<evidence type="ECO:0000313" key="3">
    <source>
        <dbReference type="EMBL" id="CAI9757560.1"/>
    </source>
</evidence>
<dbReference type="AlphaFoldDB" id="A0AAD1YXI8"/>
<reference evidence="3" key="1">
    <citation type="submission" date="2023-05" db="EMBL/GenBank/DDBJ databases">
        <authorList>
            <person name="Huff M."/>
        </authorList>
    </citation>
    <scope>NUCLEOTIDE SEQUENCE</scope>
</reference>
<keyword evidence="2" id="KW-0812">Transmembrane</keyword>
<organism evidence="3 4">
    <name type="scientific">Fraxinus pennsylvanica</name>
    <dbReference type="NCBI Taxonomy" id="56036"/>
    <lineage>
        <taxon>Eukaryota</taxon>
        <taxon>Viridiplantae</taxon>
        <taxon>Streptophyta</taxon>
        <taxon>Embryophyta</taxon>
        <taxon>Tracheophyta</taxon>
        <taxon>Spermatophyta</taxon>
        <taxon>Magnoliopsida</taxon>
        <taxon>eudicotyledons</taxon>
        <taxon>Gunneridae</taxon>
        <taxon>Pentapetalae</taxon>
        <taxon>asterids</taxon>
        <taxon>lamiids</taxon>
        <taxon>Lamiales</taxon>
        <taxon>Oleaceae</taxon>
        <taxon>Oleeae</taxon>
        <taxon>Fraxinus</taxon>
    </lineage>
</organism>
<feature type="compositionally biased region" description="Low complexity" evidence="1">
    <location>
        <begin position="98"/>
        <end position="145"/>
    </location>
</feature>
<keyword evidence="4" id="KW-1185">Reference proteome</keyword>
<evidence type="ECO:0000256" key="1">
    <source>
        <dbReference type="SAM" id="MobiDB-lite"/>
    </source>
</evidence>
<protein>
    <submittedName>
        <fullName evidence="3">Uncharacterized protein</fullName>
    </submittedName>
</protein>
<keyword evidence="2" id="KW-1133">Transmembrane helix</keyword>
<accession>A0AAD1YXI8</accession>
<sequence length="258" mass="28765">MLVVDSGSTIADEEKTVEPPPSSKVAFSIGLLKPVEIQFCRANSAIPAPPNTPWSMVAIRDYGDDNKNPTIIFPPINHENLHISEDTPHVYGESSITSSPYNDEYSESDSYSYSDSDSDSHSNSSATFSPSDSSAVSASPLSQSPNAKSAGYIIALWFDSWVEILRSKLNNSTTLIWNNLASTLRASLTFRSATVTAMLLMFLYFRRRRRLREQEEITNQLIRIIKEKDEKIKHLLDQTARMNQALLAFHRVPSSSST</sequence>
<gene>
    <name evidence="3" type="ORF">FPE_LOCUS4990</name>
</gene>
<feature type="transmembrane region" description="Helical" evidence="2">
    <location>
        <begin position="188"/>
        <end position="205"/>
    </location>
</feature>